<dbReference type="EMBL" id="GG745329">
    <property type="protein sequence ID" value="KNE55449.1"/>
    <property type="molecule type" value="Genomic_DNA"/>
</dbReference>
<dbReference type="VEuPathDB" id="FungiDB:AMAG_01340"/>
<feature type="transmembrane region" description="Helical" evidence="6">
    <location>
        <begin position="266"/>
        <end position="287"/>
    </location>
</feature>
<keyword evidence="3 6" id="KW-1133">Transmembrane helix</keyword>
<dbReference type="GO" id="GO:0016020">
    <property type="term" value="C:membrane"/>
    <property type="evidence" value="ECO:0007669"/>
    <property type="project" value="UniProtKB-SubCell"/>
</dbReference>
<feature type="transmembrane region" description="Helical" evidence="6">
    <location>
        <begin position="408"/>
        <end position="425"/>
    </location>
</feature>
<gene>
    <name evidence="8" type="ORF">AMAG_01340</name>
</gene>
<reference evidence="9" key="2">
    <citation type="submission" date="2009-11" db="EMBL/GenBank/DDBJ databases">
        <title>The Genome Sequence of Allomyces macrogynus strain ATCC 38327.</title>
        <authorList>
            <consortium name="The Broad Institute Genome Sequencing Platform"/>
            <person name="Russ C."/>
            <person name="Cuomo C."/>
            <person name="Shea T."/>
            <person name="Young S.K."/>
            <person name="Zeng Q."/>
            <person name="Koehrsen M."/>
            <person name="Haas B."/>
            <person name="Borodovsky M."/>
            <person name="Guigo R."/>
            <person name="Alvarado L."/>
            <person name="Berlin A."/>
            <person name="Borenstein D."/>
            <person name="Chen Z."/>
            <person name="Engels R."/>
            <person name="Freedman E."/>
            <person name="Gellesch M."/>
            <person name="Goldberg J."/>
            <person name="Griggs A."/>
            <person name="Gujja S."/>
            <person name="Heiman D."/>
            <person name="Hepburn T."/>
            <person name="Howarth C."/>
            <person name="Jen D."/>
            <person name="Larson L."/>
            <person name="Lewis B."/>
            <person name="Mehta T."/>
            <person name="Park D."/>
            <person name="Pearson M."/>
            <person name="Roberts A."/>
            <person name="Saif S."/>
            <person name="Shenoy N."/>
            <person name="Sisk P."/>
            <person name="Stolte C."/>
            <person name="Sykes S."/>
            <person name="Walk T."/>
            <person name="White J."/>
            <person name="Yandava C."/>
            <person name="Burger G."/>
            <person name="Gray M.W."/>
            <person name="Holland P.W.H."/>
            <person name="King N."/>
            <person name="Lang F.B.F."/>
            <person name="Roger A.J."/>
            <person name="Ruiz-Trillo I."/>
            <person name="Lander E."/>
            <person name="Nusbaum C."/>
        </authorList>
    </citation>
    <scope>NUCLEOTIDE SEQUENCE [LARGE SCALE GENOMIC DNA]</scope>
    <source>
        <strain evidence="9">ATCC 38327</strain>
    </source>
</reference>
<feature type="transmembrane region" description="Helical" evidence="6">
    <location>
        <begin position="173"/>
        <end position="190"/>
    </location>
</feature>
<feature type="transmembrane region" description="Helical" evidence="6">
    <location>
        <begin position="243"/>
        <end position="260"/>
    </location>
</feature>
<evidence type="ECO:0000256" key="6">
    <source>
        <dbReference type="SAM" id="Phobius"/>
    </source>
</evidence>
<dbReference type="AlphaFoldDB" id="A0A0L0RZF6"/>
<comment type="subcellular location">
    <subcellularLocation>
        <location evidence="1">Membrane</location>
        <topology evidence="1">Multi-pass membrane protein</topology>
    </subcellularLocation>
</comment>
<feature type="compositionally biased region" description="Low complexity" evidence="5">
    <location>
        <begin position="9"/>
        <end position="25"/>
    </location>
</feature>
<evidence type="ECO:0000313" key="9">
    <source>
        <dbReference type="Proteomes" id="UP000054350"/>
    </source>
</evidence>
<dbReference type="InterPro" id="IPR037185">
    <property type="entry name" value="EmrE-like"/>
</dbReference>
<feature type="transmembrane region" description="Helical" evidence="6">
    <location>
        <begin position="445"/>
        <end position="466"/>
    </location>
</feature>
<reference evidence="8 9" key="1">
    <citation type="submission" date="2009-11" db="EMBL/GenBank/DDBJ databases">
        <title>Annotation of Allomyces macrogynus ATCC 38327.</title>
        <authorList>
            <consortium name="The Broad Institute Genome Sequencing Platform"/>
            <person name="Russ C."/>
            <person name="Cuomo C."/>
            <person name="Burger G."/>
            <person name="Gray M.W."/>
            <person name="Holland P.W.H."/>
            <person name="King N."/>
            <person name="Lang F.B.F."/>
            <person name="Roger A.J."/>
            <person name="Ruiz-Trillo I."/>
            <person name="Young S.K."/>
            <person name="Zeng Q."/>
            <person name="Gargeya S."/>
            <person name="Fitzgerald M."/>
            <person name="Haas B."/>
            <person name="Abouelleil A."/>
            <person name="Alvarado L."/>
            <person name="Arachchi H.M."/>
            <person name="Berlin A."/>
            <person name="Chapman S.B."/>
            <person name="Gearin G."/>
            <person name="Goldberg J."/>
            <person name="Griggs A."/>
            <person name="Gujja S."/>
            <person name="Hansen M."/>
            <person name="Heiman D."/>
            <person name="Howarth C."/>
            <person name="Larimer J."/>
            <person name="Lui A."/>
            <person name="MacDonald P.J.P."/>
            <person name="McCowen C."/>
            <person name="Montmayeur A."/>
            <person name="Murphy C."/>
            <person name="Neiman D."/>
            <person name="Pearson M."/>
            <person name="Priest M."/>
            <person name="Roberts A."/>
            <person name="Saif S."/>
            <person name="Shea T."/>
            <person name="Sisk P."/>
            <person name="Stolte C."/>
            <person name="Sykes S."/>
            <person name="Wortman J."/>
            <person name="Nusbaum C."/>
            <person name="Birren B."/>
        </authorList>
    </citation>
    <scope>NUCLEOTIDE SEQUENCE [LARGE SCALE GENOMIC DNA]</scope>
    <source>
        <strain evidence="8 9">ATCC 38327</strain>
    </source>
</reference>
<dbReference type="PANTHER" id="PTHR11132">
    <property type="entry name" value="SOLUTE CARRIER FAMILY 35"/>
    <property type="match status" value="1"/>
</dbReference>
<feature type="compositionally biased region" description="Low complexity" evidence="5">
    <location>
        <begin position="61"/>
        <end position="93"/>
    </location>
</feature>
<evidence type="ECO:0000256" key="5">
    <source>
        <dbReference type="SAM" id="MobiDB-lite"/>
    </source>
</evidence>
<evidence type="ECO:0000256" key="1">
    <source>
        <dbReference type="ARBA" id="ARBA00004141"/>
    </source>
</evidence>
<evidence type="ECO:0000256" key="2">
    <source>
        <dbReference type="ARBA" id="ARBA00022692"/>
    </source>
</evidence>
<feature type="domain" description="Sugar phosphate transporter" evidence="7">
    <location>
        <begin position="402"/>
        <end position="516"/>
    </location>
</feature>
<feature type="transmembrane region" description="Helical" evidence="6">
    <location>
        <begin position="326"/>
        <end position="343"/>
    </location>
</feature>
<protein>
    <recommendedName>
        <fullName evidence="7">Sugar phosphate transporter domain-containing protein</fullName>
    </recommendedName>
</protein>
<dbReference type="Pfam" id="PF03151">
    <property type="entry name" value="TPT"/>
    <property type="match status" value="2"/>
</dbReference>
<dbReference type="OMA" id="WFRQQVT"/>
<dbReference type="OrthoDB" id="1588579at2759"/>
<evidence type="ECO:0000256" key="3">
    <source>
        <dbReference type="ARBA" id="ARBA00022989"/>
    </source>
</evidence>
<sequence>MTASPKFMSRAASPSAGSRPPSQAGLHVRMPHHLSGHGRSVSDASFLALRPMNAPVPPPGAGTDSGTDAATARNTPSPSSPSSPLSSAATFAASGLGSTSPRSLRAWAEASGKNVHIHVHNYFAAAKAAVLAKSSPHLDRHGLPAPASHASAAAPTAWTTTVRTVRRLASPDSTLGLVLMCMLWYASSALTNTVKKQILQVFPYPVTVTIAQFASVGILSVLGASLDWLALRRLDGDVVRTTWYLGLFQLGGHVLTSLALSRAPVALVQTVKALSPLFTVVLCRVLFGMRSPLRVWGALVPLMAGVVLACAFRPKSADAPLQTSGLLLATLSTLIFVLQSIVCKKILGRSSSTAASASPMSKSHASLLPVALSAKEAAANAGNPHLHERRHGSAPPVEVAAKLDKVNLLFYSSLFALLFMVPVWLTSDAWSLWTSAEGLAVDRHLVGLFVLNGASHFTQATIAFSLLSRVSNVTYSVVSLFKRVAIIVASILWLGEVVSGTQAIGVALAMVGLWLYQRASGKGAS</sequence>
<feature type="transmembrane region" description="Helical" evidence="6">
    <location>
        <begin position="294"/>
        <end position="314"/>
    </location>
</feature>
<keyword evidence="2 6" id="KW-0812">Transmembrane</keyword>
<proteinExistence type="predicted"/>
<evidence type="ECO:0000259" key="7">
    <source>
        <dbReference type="Pfam" id="PF03151"/>
    </source>
</evidence>
<dbReference type="SUPFAM" id="SSF103481">
    <property type="entry name" value="Multidrug resistance efflux transporter EmrE"/>
    <property type="match status" value="2"/>
</dbReference>
<feature type="domain" description="Sugar phosphate transporter" evidence="7">
    <location>
        <begin position="177"/>
        <end position="351"/>
    </location>
</feature>
<feature type="transmembrane region" description="Helical" evidence="6">
    <location>
        <begin position="210"/>
        <end position="231"/>
    </location>
</feature>
<evidence type="ECO:0000256" key="4">
    <source>
        <dbReference type="ARBA" id="ARBA00023136"/>
    </source>
</evidence>
<feature type="region of interest" description="Disordered" evidence="5">
    <location>
        <begin position="1"/>
        <end position="93"/>
    </location>
</feature>
<evidence type="ECO:0000313" key="8">
    <source>
        <dbReference type="EMBL" id="KNE55449.1"/>
    </source>
</evidence>
<accession>A0A0L0RZF6</accession>
<name>A0A0L0RZF6_ALLM3</name>
<organism evidence="8 9">
    <name type="scientific">Allomyces macrogynus (strain ATCC 38327)</name>
    <name type="common">Allomyces javanicus var. macrogynus</name>
    <dbReference type="NCBI Taxonomy" id="578462"/>
    <lineage>
        <taxon>Eukaryota</taxon>
        <taxon>Fungi</taxon>
        <taxon>Fungi incertae sedis</taxon>
        <taxon>Blastocladiomycota</taxon>
        <taxon>Blastocladiomycetes</taxon>
        <taxon>Blastocladiales</taxon>
        <taxon>Blastocladiaceae</taxon>
        <taxon>Allomyces</taxon>
    </lineage>
</organism>
<dbReference type="InterPro" id="IPR004853">
    <property type="entry name" value="Sugar_P_trans_dom"/>
</dbReference>
<dbReference type="eggNOG" id="KOG1441">
    <property type="taxonomic scope" value="Eukaryota"/>
</dbReference>
<keyword evidence="4 6" id="KW-0472">Membrane</keyword>
<keyword evidence="9" id="KW-1185">Reference proteome</keyword>
<dbReference type="STRING" id="578462.A0A0L0RZF6"/>
<dbReference type="InterPro" id="IPR050186">
    <property type="entry name" value="TPT_transporter"/>
</dbReference>
<dbReference type="Proteomes" id="UP000054350">
    <property type="component" value="Unassembled WGS sequence"/>
</dbReference>